<feature type="domain" description="6-phosphogluconate dehydrogenase NADP-binding" evidence="1">
    <location>
        <begin position="3"/>
        <end position="145"/>
    </location>
</feature>
<name>A0A3R7IH56_9BURK</name>
<evidence type="ECO:0000313" key="4">
    <source>
        <dbReference type="Proteomes" id="UP000216225"/>
    </source>
</evidence>
<dbReference type="PANTHER" id="PTHR43580">
    <property type="entry name" value="OXIDOREDUCTASE GLYR1-RELATED"/>
    <property type="match status" value="1"/>
</dbReference>
<dbReference type="PANTHER" id="PTHR43580:SF2">
    <property type="entry name" value="CYTOKINE-LIKE NUCLEAR FACTOR N-PAC"/>
    <property type="match status" value="1"/>
</dbReference>
<dbReference type="AlphaFoldDB" id="A0A3R7IH56"/>
<dbReference type="SUPFAM" id="SSF51735">
    <property type="entry name" value="NAD(P)-binding Rossmann-fold domains"/>
    <property type="match status" value="1"/>
</dbReference>
<organism evidence="3 4">
    <name type="scientific">Alicycliphilus denitrificans</name>
    <dbReference type="NCBI Taxonomy" id="179636"/>
    <lineage>
        <taxon>Bacteria</taxon>
        <taxon>Pseudomonadati</taxon>
        <taxon>Pseudomonadota</taxon>
        <taxon>Betaproteobacteria</taxon>
        <taxon>Burkholderiales</taxon>
        <taxon>Comamonadaceae</taxon>
        <taxon>Alicycliphilus</taxon>
    </lineage>
</organism>
<dbReference type="InterPro" id="IPR015814">
    <property type="entry name" value="Pgluconate_DH_NAD-bd_C"/>
</dbReference>
<evidence type="ECO:0000259" key="1">
    <source>
        <dbReference type="Pfam" id="PF03446"/>
    </source>
</evidence>
<dbReference type="InterPro" id="IPR006115">
    <property type="entry name" value="6PGDH_NADP-bd"/>
</dbReference>
<dbReference type="SUPFAM" id="SSF48179">
    <property type="entry name" value="6-phosphogluconate dehydrogenase C-terminal domain-like"/>
    <property type="match status" value="1"/>
</dbReference>
<dbReference type="Pfam" id="PF09130">
    <property type="entry name" value="DUF1932"/>
    <property type="match status" value="1"/>
</dbReference>
<dbReference type="Proteomes" id="UP000216225">
    <property type="component" value="Unassembled WGS sequence"/>
</dbReference>
<evidence type="ECO:0000313" key="3">
    <source>
        <dbReference type="EMBL" id="RKJ97457.1"/>
    </source>
</evidence>
<gene>
    <name evidence="3" type="ORF">CE154_015080</name>
</gene>
<dbReference type="InterPro" id="IPR008927">
    <property type="entry name" value="6-PGluconate_DH-like_C_sf"/>
</dbReference>
<comment type="caution">
    <text evidence="3">The sequence shown here is derived from an EMBL/GenBank/DDBJ whole genome shotgun (WGS) entry which is preliminary data.</text>
</comment>
<dbReference type="Gene3D" id="1.10.1040.10">
    <property type="entry name" value="N-(1-d-carboxylethyl)-l-norvaline Dehydrogenase, domain 2"/>
    <property type="match status" value="1"/>
</dbReference>
<proteinExistence type="predicted"/>
<protein>
    <submittedName>
        <fullName evidence="3">NAD(P)-dependent oxidoreductase</fullName>
    </submittedName>
</protein>
<dbReference type="Pfam" id="PF03446">
    <property type="entry name" value="NAD_binding_2"/>
    <property type="match status" value="1"/>
</dbReference>
<dbReference type="InterPro" id="IPR051265">
    <property type="entry name" value="HIBADH-related_NP60_sf"/>
</dbReference>
<dbReference type="EMBL" id="NKDB02000002">
    <property type="protein sequence ID" value="RKJ97457.1"/>
    <property type="molecule type" value="Genomic_DNA"/>
</dbReference>
<dbReference type="InterPro" id="IPR013328">
    <property type="entry name" value="6PGD_dom2"/>
</dbReference>
<sequence>MVGQCYAQALQAQGHTIAAFCDHAPSDALRALAARLGAAIHAAPGPWLADAELAVSAVFGTAALDLARASFAHLQAGALYLDMTTADPQAMREAEALARQRGVRFVDVAITGAVNLSGAHTPLLCAGADAGEAARLLAACGAPVQVVGDQPGDAAELKLLRSIFTKGLEALAVECLVTAERKGLRETLFRVLSDIDQGPLRETMESMVRTHIVHAGRRRNEVVEAQRQMEMAGVPPIVLAGVQQRFEHTLAQQQARPYAGQTTADALAWLGAPARP</sequence>
<evidence type="ECO:0000259" key="2">
    <source>
        <dbReference type="Pfam" id="PF09130"/>
    </source>
</evidence>
<feature type="domain" description="Phosphogluconate dehydrogenase NAD-binding putative C-terminal" evidence="2">
    <location>
        <begin position="179"/>
        <end position="248"/>
    </location>
</feature>
<accession>A0A3R7IH56</accession>
<dbReference type="GO" id="GO:0050661">
    <property type="term" value="F:NADP binding"/>
    <property type="evidence" value="ECO:0007669"/>
    <property type="project" value="InterPro"/>
</dbReference>
<dbReference type="InterPro" id="IPR036291">
    <property type="entry name" value="NAD(P)-bd_dom_sf"/>
</dbReference>
<dbReference type="Gene3D" id="3.40.50.720">
    <property type="entry name" value="NAD(P)-binding Rossmann-like Domain"/>
    <property type="match status" value="1"/>
</dbReference>
<reference evidence="3 4" key="1">
    <citation type="submission" date="2018-09" db="EMBL/GenBank/DDBJ databases">
        <title>Genome comparison of Alicycliphilus sp. BQ1, a polyurethanolytic bacterium, with its closest phylogenetic relatives Alicycliphilus denitrificans BC and K601, unable to attack polyurethane.</title>
        <authorList>
            <person name="Loza-Tavera H."/>
            <person name="Lozano L."/>
            <person name="Cevallos M."/>
            <person name="Maya-Lucas O."/>
            <person name="Garcia-Mena J."/>
            <person name="Hernandez J."/>
        </authorList>
    </citation>
    <scope>NUCLEOTIDE SEQUENCE [LARGE SCALE GENOMIC DNA]</scope>
    <source>
        <strain evidence="3 4">BQ1</strain>
    </source>
</reference>